<protein>
    <submittedName>
        <fullName evidence="1">Uncharacterized protein</fullName>
    </submittedName>
</protein>
<organism evidence="1 2">
    <name type="scientific">Spirochaeta isovalerica</name>
    <dbReference type="NCBI Taxonomy" id="150"/>
    <lineage>
        <taxon>Bacteria</taxon>
        <taxon>Pseudomonadati</taxon>
        <taxon>Spirochaetota</taxon>
        <taxon>Spirochaetia</taxon>
        <taxon>Spirochaetales</taxon>
        <taxon>Spirochaetaceae</taxon>
        <taxon>Spirochaeta</taxon>
    </lineage>
</organism>
<dbReference type="EMBL" id="JACHGJ010000001">
    <property type="protein sequence ID" value="MBB6479163.1"/>
    <property type="molecule type" value="Genomic_DNA"/>
</dbReference>
<gene>
    <name evidence="1" type="ORF">HNR50_000796</name>
</gene>
<comment type="caution">
    <text evidence="1">The sequence shown here is derived from an EMBL/GenBank/DDBJ whole genome shotgun (WGS) entry which is preliminary data.</text>
</comment>
<proteinExistence type="predicted"/>
<dbReference type="Proteomes" id="UP000587760">
    <property type="component" value="Unassembled WGS sequence"/>
</dbReference>
<keyword evidence="2" id="KW-1185">Reference proteome</keyword>
<sequence>MVKSKRGFLTPILIVFSFFSVFSQNSYEEVPGGFHDFVFGDSLEIVKEKLKYDSHFAYRGDPDVSMMLEPDRSIIDTAGSGFIERGYFLFDEEKLYQISLIMNREKIDFYSFQMQLTGKYGDPDSLDPTGMIWENDKYRLSLEYPLTVKYVDLTVFDSFLEESQKRKSNGEVLREDFLDTF</sequence>
<reference evidence="1 2" key="1">
    <citation type="submission" date="2020-08" db="EMBL/GenBank/DDBJ databases">
        <title>Genomic Encyclopedia of Type Strains, Phase IV (KMG-IV): sequencing the most valuable type-strain genomes for metagenomic binning, comparative biology and taxonomic classification.</title>
        <authorList>
            <person name="Goeker M."/>
        </authorList>
    </citation>
    <scope>NUCLEOTIDE SEQUENCE [LARGE SCALE GENOMIC DNA]</scope>
    <source>
        <strain evidence="1 2">DSM 2461</strain>
    </source>
</reference>
<accession>A0A841R5Q8</accession>
<name>A0A841R5Q8_9SPIO</name>
<evidence type="ECO:0000313" key="2">
    <source>
        <dbReference type="Proteomes" id="UP000587760"/>
    </source>
</evidence>
<evidence type="ECO:0000313" key="1">
    <source>
        <dbReference type="EMBL" id="MBB6479163.1"/>
    </source>
</evidence>
<dbReference type="AlphaFoldDB" id="A0A841R5Q8"/>
<dbReference type="RefSeq" id="WP_184744067.1">
    <property type="nucleotide sequence ID" value="NZ_JACHGJ010000001.1"/>
</dbReference>